<evidence type="ECO:0008006" key="4">
    <source>
        <dbReference type="Google" id="ProtNLM"/>
    </source>
</evidence>
<reference evidence="2 3" key="1">
    <citation type="submission" date="2022-12" db="EMBL/GenBank/DDBJ databases">
        <title>Genome Sequence of Deinococcus aquaticus Type Strain PB314.</title>
        <authorList>
            <person name="Albert C."/>
            <person name="Hill J."/>
            <person name="Boren L."/>
            <person name="Scholz-Ng S."/>
            <person name="Fatema N."/>
            <person name="Grosso R."/>
            <person name="Soboslay E."/>
            <person name="Tuohy J."/>
        </authorList>
    </citation>
    <scope>NUCLEOTIDE SEQUENCE [LARGE SCALE GENOMIC DNA]</scope>
    <source>
        <strain evidence="2 3">PB-314</strain>
    </source>
</reference>
<accession>A0ABY7UXQ8</accession>
<evidence type="ECO:0000256" key="1">
    <source>
        <dbReference type="SAM" id="SignalP"/>
    </source>
</evidence>
<evidence type="ECO:0000313" key="3">
    <source>
        <dbReference type="Proteomes" id="UP001217044"/>
    </source>
</evidence>
<evidence type="ECO:0000313" key="2">
    <source>
        <dbReference type="EMBL" id="WDA57640.1"/>
    </source>
</evidence>
<dbReference type="InterPro" id="IPR006311">
    <property type="entry name" value="TAT_signal"/>
</dbReference>
<gene>
    <name evidence="2" type="ORF">M8445_09725</name>
</gene>
<sequence length="160" mass="16985">MNFPPGRGTGRRTLLAALLAVTAGHLTVRALGTTPPTAPAALPATLNLAAKPAPVAGWVTVSVSQFLKPDPRSATLRILPAHTPVTVHRCFERWCEVGVPGDTRTGWVMRSSVDLRGDCAALVPLGLKDLRRTEGAYNAARDSNSNGRACDREDLIATRP</sequence>
<protein>
    <recommendedName>
        <fullName evidence="4">SH3 domain-containing protein</fullName>
    </recommendedName>
</protein>
<keyword evidence="3" id="KW-1185">Reference proteome</keyword>
<dbReference type="RefSeq" id="WP_273987575.1">
    <property type="nucleotide sequence ID" value="NZ_BAABQT010000002.1"/>
</dbReference>
<name>A0ABY7UXQ8_9DEIO</name>
<keyword evidence="1" id="KW-0732">Signal</keyword>
<organism evidence="2 3">
    <name type="scientific">Deinococcus aquaticus</name>
    <dbReference type="NCBI Taxonomy" id="328692"/>
    <lineage>
        <taxon>Bacteria</taxon>
        <taxon>Thermotogati</taxon>
        <taxon>Deinococcota</taxon>
        <taxon>Deinococci</taxon>
        <taxon>Deinococcales</taxon>
        <taxon>Deinococcaceae</taxon>
        <taxon>Deinococcus</taxon>
    </lineage>
</organism>
<dbReference type="PROSITE" id="PS51318">
    <property type="entry name" value="TAT"/>
    <property type="match status" value="1"/>
</dbReference>
<dbReference type="Proteomes" id="UP001217044">
    <property type="component" value="Chromosome"/>
</dbReference>
<proteinExistence type="predicted"/>
<feature type="chain" id="PRO_5045072202" description="SH3 domain-containing protein" evidence="1">
    <location>
        <begin position="31"/>
        <end position="160"/>
    </location>
</feature>
<feature type="signal peptide" evidence="1">
    <location>
        <begin position="1"/>
        <end position="30"/>
    </location>
</feature>
<dbReference type="EMBL" id="CP115165">
    <property type="protein sequence ID" value="WDA57640.1"/>
    <property type="molecule type" value="Genomic_DNA"/>
</dbReference>